<keyword evidence="1" id="KW-0812">Transmembrane</keyword>
<proteinExistence type="predicted"/>
<sequence>MAALVIIVVFLVGGIFIAFLILYIQIREESTASIQMFCSDVDGFIAYTTTLTNPIPSEYDKAVANVLLTTNLNITIANCRDFADDLPLPPGFTTKVALTRIFGDVERTLGYVFYNDALKTILVSFTGTFFFSQWQSDLIFFQVPPTQLNNFEPGIEIHEGFYNIYLSIRDQLLEELKNLEGNNPEQLILSGHSMGGISTIATFDLAKITPKPVNYTFASPRIGNIAFANRYNSFKLNTQRVFNTEDVVPDLPPPVLRNFIYEHVGENIAFTDNLGTLTKNHIDAYEKFVA</sequence>
<evidence type="ECO:0000259" key="2">
    <source>
        <dbReference type="Pfam" id="PF01764"/>
    </source>
</evidence>
<dbReference type="Gene3D" id="3.40.50.1820">
    <property type="entry name" value="alpha/beta hydrolase"/>
    <property type="match status" value="1"/>
</dbReference>
<dbReference type="EMBL" id="MK500565">
    <property type="protein sequence ID" value="QBK91826.1"/>
    <property type="molecule type" value="Genomic_DNA"/>
</dbReference>
<feature type="transmembrane region" description="Helical" evidence="1">
    <location>
        <begin position="6"/>
        <end position="26"/>
    </location>
</feature>
<dbReference type="CDD" id="cd00519">
    <property type="entry name" value="Lipase_3"/>
    <property type="match status" value="1"/>
</dbReference>
<dbReference type="SUPFAM" id="SSF53474">
    <property type="entry name" value="alpha/beta-Hydrolases"/>
    <property type="match status" value="1"/>
</dbReference>
<evidence type="ECO:0000313" key="3">
    <source>
        <dbReference type="EMBL" id="QBK91826.1"/>
    </source>
</evidence>
<keyword evidence="1" id="KW-1133">Transmembrane helix</keyword>
<dbReference type="InterPro" id="IPR051218">
    <property type="entry name" value="Sec_MonoDiacylglyc_Lipase"/>
</dbReference>
<dbReference type="PANTHER" id="PTHR45856">
    <property type="entry name" value="ALPHA/BETA-HYDROLASES SUPERFAMILY PROTEIN"/>
    <property type="match status" value="1"/>
</dbReference>
<dbReference type="InterPro" id="IPR029058">
    <property type="entry name" value="AB_hydrolase_fold"/>
</dbReference>
<gene>
    <name evidence="3" type="ORF">LCPAC304_01650</name>
</gene>
<dbReference type="InterPro" id="IPR002921">
    <property type="entry name" value="Fungal_lipase-type"/>
</dbReference>
<protein>
    <submittedName>
        <fullName evidence="3">Class 3 lipase</fullName>
    </submittedName>
</protein>
<dbReference type="Pfam" id="PF01764">
    <property type="entry name" value="Lipase_3"/>
    <property type="match status" value="1"/>
</dbReference>
<dbReference type="GO" id="GO:0006629">
    <property type="term" value="P:lipid metabolic process"/>
    <property type="evidence" value="ECO:0007669"/>
    <property type="project" value="InterPro"/>
</dbReference>
<keyword evidence="1" id="KW-0472">Membrane</keyword>
<accession>A0A481Z888</accession>
<reference evidence="3" key="1">
    <citation type="journal article" date="2019" name="MBio">
        <title>Virus Genomes from Deep Sea Sediments Expand the Ocean Megavirome and Support Independent Origins of Viral Gigantism.</title>
        <authorList>
            <person name="Backstrom D."/>
            <person name="Yutin N."/>
            <person name="Jorgensen S.L."/>
            <person name="Dharamshi J."/>
            <person name="Homa F."/>
            <person name="Zaremba-Niedwiedzka K."/>
            <person name="Spang A."/>
            <person name="Wolf Y.I."/>
            <person name="Koonin E.V."/>
            <person name="Ettema T.J."/>
        </authorList>
    </citation>
    <scope>NUCLEOTIDE SEQUENCE</scope>
</reference>
<evidence type="ECO:0000256" key="1">
    <source>
        <dbReference type="SAM" id="Phobius"/>
    </source>
</evidence>
<organism evidence="3">
    <name type="scientific">Pithovirus LCPAC304</name>
    <dbReference type="NCBI Taxonomy" id="2506594"/>
    <lineage>
        <taxon>Viruses</taxon>
        <taxon>Pithoviruses</taxon>
    </lineage>
</organism>
<dbReference type="PANTHER" id="PTHR45856:SF25">
    <property type="entry name" value="FUNGAL LIPASE-LIKE DOMAIN-CONTAINING PROTEIN"/>
    <property type="match status" value="1"/>
</dbReference>
<feature type="domain" description="Fungal lipase-type" evidence="2">
    <location>
        <begin position="123"/>
        <end position="254"/>
    </location>
</feature>
<name>A0A481Z888_9VIRU</name>